<dbReference type="EMBL" id="CP136892">
    <property type="protein sequence ID" value="WOL02887.1"/>
    <property type="molecule type" value="Genomic_DNA"/>
</dbReference>
<evidence type="ECO:0008006" key="4">
    <source>
        <dbReference type="Google" id="ProtNLM"/>
    </source>
</evidence>
<evidence type="ECO:0000313" key="2">
    <source>
        <dbReference type="EMBL" id="WOL02887.1"/>
    </source>
</evidence>
<evidence type="ECO:0000256" key="1">
    <source>
        <dbReference type="SAM" id="MobiDB-lite"/>
    </source>
</evidence>
<protein>
    <recommendedName>
        <fullName evidence="4">Anion-transporting ATPase-like domain-containing protein</fullName>
    </recommendedName>
</protein>
<sequence length="132" mass="14255">MALLVPPRPLSSFSCWIPTISPRNPNAEPLLPPTRRGARPRTRNGASVVAASLDTPQEPARVVTFLGKGGSGKTTAAVLAAQVSPSLLLFNYILDRLSGGVFEHSRMAARNFIPSLLWVATRHCLISREIVE</sequence>
<reference evidence="2 3" key="1">
    <citation type="submission" date="2023-10" db="EMBL/GenBank/DDBJ databases">
        <title>Chromosome-scale genome assembly provides insights into flower coloration mechanisms of Canna indica.</title>
        <authorList>
            <person name="Li C."/>
        </authorList>
    </citation>
    <scope>NUCLEOTIDE SEQUENCE [LARGE SCALE GENOMIC DNA]</scope>
    <source>
        <tissue evidence="2">Flower</tissue>
    </source>
</reference>
<gene>
    <name evidence="2" type="ORF">Cni_G11606</name>
</gene>
<proteinExistence type="predicted"/>
<accession>A0AAQ3K6E1</accession>
<organism evidence="2 3">
    <name type="scientific">Canna indica</name>
    <name type="common">Indian-shot</name>
    <dbReference type="NCBI Taxonomy" id="4628"/>
    <lineage>
        <taxon>Eukaryota</taxon>
        <taxon>Viridiplantae</taxon>
        <taxon>Streptophyta</taxon>
        <taxon>Embryophyta</taxon>
        <taxon>Tracheophyta</taxon>
        <taxon>Spermatophyta</taxon>
        <taxon>Magnoliopsida</taxon>
        <taxon>Liliopsida</taxon>
        <taxon>Zingiberales</taxon>
        <taxon>Cannaceae</taxon>
        <taxon>Canna</taxon>
    </lineage>
</organism>
<feature type="region of interest" description="Disordered" evidence="1">
    <location>
        <begin position="26"/>
        <end position="51"/>
    </location>
</feature>
<evidence type="ECO:0000313" key="3">
    <source>
        <dbReference type="Proteomes" id="UP001327560"/>
    </source>
</evidence>
<name>A0AAQ3K6E1_9LILI</name>
<dbReference type="AlphaFoldDB" id="A0AAQ3K6E1"/>
<dbReference type="Proteomes" id="UP001327560">
    <property type="component" value="Chromosome 3"/>
</dbReference>
<keyword evidence="3" id="KW-1185">Reference proteome</keyword>